<reference evidence="3" key="1">
    <citation type="journal article" date="2005" name="Int. J. Syst. Evol. Microbiol.">
        <title>Methanofollis formosanus sp. nov., isolated from a fish pond.</title>
        <authorList>
            <person name="Wu S.Y."/>
            <person name="Chen S.C."/>
            <person name="Lai M.C."/>
        </authorList>
    </citation>
    <scope>NUCLEOTIDE SEQUENCE</scope>
    <source>
        <strain evidence="3">ML15</strain>
    </source>
</reference>
<dbReference type="AlphaFoldDB" id="A0A8G1EH63"/>
<dbReference type="PANTHER" id="PTHR45947:SF3">
    <property type="entry name" value="SULFOQUINOVOSYL TRANSFERASE SQD2"/>
    <property type="match status" value="1"/>
</dbReference>
<dbReference type="InterPro" id="IPR028098">
    <property type="entry name" value="Glyco_trans_4-like_N"/>
</dbReference>
<dbReference type="PANTHER" id="PTHR45947">
    <property type="entry name" value="SULFOQUINOVOSYL TRANSFERASE SQD2"/>
    <property type="match status" value="1"/>
</dbReference>
<dbReference type="CDD" id="cd03801">
    <property type="entry name" value="GT4_PimA-like"/>
    <property type="match status" value="1"/>
</dbReference>
<dbReference type="Proteomes" id="UP000826709">
    <property type="component" value="Chromosome"/>
</dbReference>
<reference evidence="3" key="2">
    <citation type="submission" date="2019-03" db="EMBL/GenBank/DDBJ databases">
        <authorList>
            <person name="Chen S.-C."/>
            <person name="Wu S.-Y."/>
            <person name="Lai M.-C."/>
        </authorList>
    </citation>
    <scope>NUCLEOTIDE SEQUENCE</scope>
    <source>
        <strain evidence="3">ML15</strain>
    </source>
</reference>
<feature type="domain" description="Glycosyl transferase family 1" evidence="1">
    <location>
        <begin position="224"/>
        <end position="391"/>
    </location>
</feature>
<sequence length="417" mass="47665">MLLIWFQHDQRPLSGDIMRIGFFTEIFPYHCSLDENNIREANNARFSGGIGNVVYNLLLQMSKKGHEIYVFTTAAMGEETSVEKHENVTVVRYKPHFKVSSSPVVLDYLYSGFIFDLDLDIVHAHIGNPIASLGGALYTKRRRVPFVITYHEDMTGGYGGLLRRTAVWFLNTFVVDHILSQADVVITPSEYYIERSTHLKRIKEKVQSIPNGIILEDYQRKYSKRESRDILHLPQEEKIVLFVGSLTPRKAPDVLVKAMRLVLRDCPDSRLLFVGDGYYRNELETLAEEYGILDQIAFMGFVDDDTKKLCYSASDIFVLPSRSEGFGIVLLEASAYGLPLVVSDLEVFRSVVKDGYNGVFTEKENENDLASKIIYLIKNIDFRNDMGGYAGKKVQDFRWDSVADETLKLYIDVMRKI</sequence>
<organism evidence="3 4">
    <name type="scientific">Methanofollis formosanus</name>
    <dbReference type="NCBI Taxonomy" id="299308"/>
    <lineage>
        <taxon>Archaea</taxon>
        <taxon>Methanobacteriati</taxon>
        <taxon>Methanobacteriota</taxon>
        <taxon>Stenosarchaea group</taxon>
        <taxon>Methanomicrobia</taxon>
        <taxon>Methanomicrobiales</taxon>
        <taxon>Methanomicrobiaceae</taxon>
        <taxon>Methanofollis</taxon>
    </lineage>
</organism>
<name>A0A8G1EH63_9EURY</name>
<feature type="domain" description="Glycosyltransferase subfamily 4-like N-terminal" evidence="2">
    <location>
        <begin position="48"/>
        <end position="216"/>
    </location>
</feature>
<evidence type="ECO:0000259" key="2">
    <source>
        <dbReference type="Pfam" id="PF13439"/>
    </source>
</evidence>
<evidence type="ECO:0000259" key="1">
    <source>
        <dbReference type="Pfam" id="PF00534"/>
    </source>
</evidence>
<gene>
    <name evidence="3" type="ORF">E2N92_10720</name>
</gene>
<keyword evidence="4" id="KW-1185">Reference proteome</keyword>
<dbReference type="Pfam" id="PF00534">
    <property type="entry name" value="Glycos_transf_1"/>
    <property type="match status" value="1"/>
</dbReference>
<dbReference type="SUPFAM" id="SSF53756">
    <property type="entry name" value="UDP-Glycosyltransferase/glycogen phosphorylase"/>
    <property type="match status" value="1"/>
</dbReference>
<dbReference type="EMBL" id="CP037968">
    <property type="protein sequence ID" value="QYZ79861.1"/>
    <property type="molecule type" value="Genomic_DNA"/>
</dbReference>
<dbReference type="Pfam" id="PF13439">
    <property type="entry name" value="Glyco_transf_4"/>
    <property type="match status" value="1"/>
</dbReference>
<proteinExistence type="predicted"/>
<dbReference type="GO" id="GO:0016757">
    <property type="term" value="F:glycosyltransferase activity"/>
    <property type="evidence" value="ECO:0007669"/>
    <property type="project" value="InterPro"/>
</dbReference>
<accession>A0A8G1EH63</accession>
<evidence type="ECO:0000313" key="4">
    <source>
        <dbReference type="Proteomes" id="UP000826709"/>
    </source>
</evidence>
<dbReference type="InterPro" id="IPR050194">
    <property type="entry name" value="Glycosyltransferase_grp1"/>
</dbReference>
<protein>
    <submittedName>
        <fullName evidence="3">Glycosyltransferase family 1 protein</fullName>
    </submittedName>
</protein>
<dbReference type="InterPro" id="IPR001296">
    <property type="entry name" value="Glyco_trans_1"/>
</dbReference>
<evidence type="ECO:0000313" key="3">
    <source>
        <dbReference type="EMBL" id="QYZ79861.1"/>
    </source>
</evidence>
<dbReference type="Gene3D" id="3.40.50.2000">
    <property type="entry name" value="Glycogen Phosphorylase B"/>
    <property type="match status" value="2"/>
</dbReference>
<dbReference type="KEGG" id="mfk:E2N92_10720"/>